<dbReference type="InterPro" id="IPR036227">
    <property type="entry name" value="Ribosomal_uL15/eL18_sf"/>
</dbReference>
<evidence type="ECO:0000256" key="2">
    <source>
        <dbReference type="ARBA" id="ARBA00023274"/>
    </source>
</evidence>
<evidence type="ECO:0000259" key="4">
    <source>
        <dbReference type="Pfam" id="PF00828"/>
    </source>
</evidence>
<dbReference type="AlphaFoldDB" id="A0AAV5AQV9"/>
<organism evidence="5 6">
    <name type="scientific">Clathrus columnatus</name>
    <dbReference type="NCBI Taxonomy" id="1419009"/>
    <lineage>
        <taxon>Eukaryota</taxon>
        <taxon>Fungi</taxon>
        <taxon>Dikarya</taxon>
        <taxon>Basidiomycota</taxon>
        <taxon>Agaricomycotina</taxon>
        <taxon>Agaricomycetes</taxon>
        <taxon>Phallomycetidae</taxon>
        <taxon>Phallales</taxon>
        <taxon>Clathraceae</taxon>
        <taxon>Clathrus</taxon>
    </lineage>
</organism>
<dbReference type="SUPFAM" id="SSF52080">
    <property type="entry name" value="Ribosomal proteins L15p and L18e"/>
    <property type="match status" value="1"/>
</dbReference>
<dbReference type="Pfam" id="PF00828">
    <property type="entry name" value="Ribosomal_L27A"/>
    <property type="match status" value="1"/>
</dbReference>
<feature type="compositionally biased region" description="Basic residues" evidence="3">
    <location>
        <begin position="1"/>
        <end position="14"/>
    </location>
</feature>
<dbReference type="GO" id="GO:0005840">
    <property type="term" value="C:ribosome"/>
    <property type="evidence" value="ECO:0007669"/>
    <property type="project" value="UniProtKB-KW"/>
</dbReference>
<dbReference type="Proteomes" id="UP001050691">
    <property type="component" value="Unassembled WGS sequence"/>
</dbReference>
<proteinExistence type="predicted"/>
<comment type="caution">
    <text evidence="5">The sequence shown here is derived from an EMBL/GenBank/DDBJ whole genome shotgun (WGS) entry which is preliminary data.</text>
</comment>
<feature type="domain" description="Large ribosomal subunit protein uL15/eL18" evidence="4">
    <location>
        <begin position="72"/>
        <end position="133"/>
    </location>
</feature>
<dbReference type="InterPro" id="IPR021131">
    <property type="entry name" value="Ribosomal_uL15/eL18"/>
</dbReference>
<dbReference type="InterPro" id="IPR007849">
    <property type="entry name" value="ATP10"/>
</dbReference>
<dbReference type="PANTHER" id="PTHR28106:SF1">
    <property type="entry name" value="MITOCHONDRIAL ATPASE COMPLEX SUBUNIT ATP10"/>
    <property type="match status" value="1"/>
</dbReference>
<dbReference type="GO" id="GO:0005743">
    <property type="term" value="C:mitochondrial inner membrane"/>
    <property type="evidence" value="ECO:0007669"/>
    <property type="project" value="TreeGrafter"/>
</dbReference>
<sequence length="410" mass="46378">MPTRFSKTRKHRGHVSAGHGRVGKHRKHPGGRGLAGGQHHHRTNMDKYHPGYFGKVGMRRFHLTRNSQWRPIINVDKLWTLVPEDQKQGLTADSEVVPVIDTLQAGYGKILGSGHLPKLPFIVKARYVSSTAEWNQTDTKQKASTTSSEAIEEDSDETVNLGRLSRPLGVENKPTSTPLSWKQKKDDLLDYDKHIQKRRHLVKEASKGYFQDYHALRAHEGKTWIAAESLIREDRALYFPDVVGVSLTPQETAHTTDLCTNRISIISMLSSLRSEEHIASFTAPTLETHLSNPSFRFIQANLQENPLKGFLVSLFLASIRSRVPKELQSTYLISRQNMEYLREPLGMVNKHIGYVYLVDHNCKIRWAGCGLAEDSEASALKNCTRVLLQRLTGESKGENDKVSEKERISD</sequence>
<name>A0AAV5AQV9_9AGAM</name>
<dbReference type="EMBL" id="BPWL01000010">
    <property type="protein sequence ID" value="GJJ15073.1"/>
    <property type="molecule type" value="Genomic_DNA"/>
</dbReference>
<evidence type="ECO:0000313" key="5">
    <source>
        <dbReference type="EMBL" id="GJJ15073.1"/>
    </source>
</evidence>
<feature type="compositionally biased region" description="Polar residues" evidence="3">
    <location>
        <begin position="137"/>
        <end position="149"/>
    </location>
</feature>
<evidence type="ECO:0000256" key="3">
    <source>
        <dbReference type="SAM" id="MobiDB-lite"/>
    </source>
</evidence>
<evidence type="ECO:0000256" key="1">
    <source>
        <dbReference type="ARBA" id="ARBA00022980"/>
    </source>
</evidence>
<reference evidence="5" key="1">
    <citation type="submission" date="2021-10" db="EMBL/GenBank/DDBJ databases">
        <title>De novo Genome Assembly of Clathrus columnatus (Basidiomycota, Fungi) Using Illumina and Nanopore Sequence Data.</title>
        <authorList>
            <person name="Ogiso-Tanaka E."/>
            <person name="Itagaki H."/>
            <person name="Hosoya T."/>
            <person name="Hosaka K."/>
        </authorList>
    </citation>
    <scope>NUCLEOTIDE SEQUENCE</scope>
    <source>
        <strain evidence="5">MO-923</strain>
    </source>
</reference>
<dbReference type="Gene3D" id="3.100.10.10">
    <property type="match status" value="1"/>
</dbReference>
<accession>A0AAV5AQV9</accession>
<keyword evidence="2" id="KW-0687">Ribonucleoprotein</keyword>
<dbReference type="GO" id="GO:0033615">
    <property type="term" value="P:mitochondrial proton-transporting ATP synthase complex assembly"/>
    <property type="evidence" value="ECO:0007669"/>
    <property type="project" value="TreeGrafter"/>
</dbReference>
<keyword evidence="1" id="KW-0689">Ribosomal protein</keyword>
<keyword evidence="6" id="KW-1185">Reference proteome</keyword>
<feature type="region of interest" description="Disordered" evidence="3">
    <location>
        <begin position="137"/>
        <end position="158"/>
    </location>
</feature>
<feature type="compositionally biased region" description="Basic residues" evidence="3">
    <location>
        <begin position="21"/>
        <end position="30"/>
    </location>
</feature>
<dbReference type="Pfam" id="PF05176">
    <property type="entry name" value="ATP-synt_10"/>
    <property type="match status" value="1"/>
</dbReference>
<protein>
    <recommendedName>
        <fullName evidence="4">Large ribosomal subunit protein uL15/eL18 domain-containing protein</fullName>
    </recommendedName>
</protein>
<dbReference type="GO" id="GO:1990904">
    <property type="term" value="C:ribonucleoprotein complex"/>
    <property type="evidence" value="ECO:0007669"/>
    <property type="project" value="UniProtKB-KW"/>
</dbReference>
<evidence type="ECO:0000313" key="6">
    <source>
        <dbReference type="Proteomes" id="UP001050691"/>
    </source>
</evidence>
<gene>
    <name evidence="5" type="ORF">Clacol_009348</name>
</gene>
<dbReference type="PANTHER" id="PTHR28106">
    <property type="entry name" value="MITOCHONDRIAL ATPASE COMPLEX SUBUNIT ATP10"/>
    <property type="match status" value="1"/>
</dbReference>
<feature type="region of interest" description="Disordered" evidence="3">
    <location>
        <begin position="1"/>
        <end position="44"/>
    </location>
</feature>